<reference evidence="1" key="1">
    <citation type="submission" date="2020-06" db="EMBL/GenBank/DDBJ databases">
        <title>Draft genome of Bugula neritina, a colonial animal packing powerful symbionts and potential medicines.</title>
        <authorList>
            <person name="Rayko M."/>
        </authorList>
    </citation>
    <scope>NUCLEOTIDE SEQUENCE [LARGE SCALE GENOMIC DNA]</scope>
    <source>
        <strain evidence="1">Kwan_BN1</strain>
    </source>
</reference>
<proteinExistence type="predicted"/>
<dbReference type="OrthoDB" id="10018757at2759"/>
<comment type="caution">
    <text evidence="1">The sequence shown here is derived from an EMBL/GenBank/DDBJ whole genome shotgun (WGS) entry which is preliminary data.</text>
</comment>
<evidence type="ECO:0000313" key="1">
    <source>
        <dbReference type="EMBL" id="KAF6038988.1"/>
    </source>
</evidence>
<dbReference type="GO" id="GO:0003676">
    <property type="term" value="F:nucleic acid binding"/>
    <property type="evidence" value="ECO:0007669"/>
    <property type="project" value="InterPro"/>
</dbReference>
<gene>
    <name evidence="1" type="ORF">EB796_002706</name>
</gene>
<name>A0A7J7KLQ7_BUGNE</name>
<dbReference type="PANTHER" id="PTHR46060">
    <property type="entry name" value="MARINER MOS1 TRANSPOSASE-LIKE PROTEIN"/>
    <property type="match status" value="1"/>
</dbReference>
<dbReference type="InterPro" id="IPR052709">
    <property type="entry name" value="Transposase-MT_Hybrid"/>
</dbReference>
<keyword evidence="2" id="KW-1185">Reference proteome</keyword>
<dbReference type="Proteomes" id="UP000593567">
    <property type="component" value="Unassembled WGS sequence"/>
</dbReference>
<dbReference type="Gene3D" id="3.30.420.10">
    <property type="entry name" value="Ribonuclease H-like superfamily/Ribonuclease H"/>
    <property type="match status" value="1"/>
</dbReference>
<evidence type="ECO:0000313" key="2">
    <source>
        <dbReference type="Proteomes" id="UP000593567"/>
    </source>
</evidence>
<dbReference type="PANTHER" id="PTHR46060:SF1">
    <property type="entry name" value="MARINER MOS1 TRANSPOSASE-LIKE PROTEIN"/>
    <property type="match status" value="1"/>
</dbReference>
<dbReference type="AlphaFoldDB" id="A0A7J7KLQ7"/>
<sequence length="69" mass="8225">MRACIPDSSKEDGCELLSMHAEDETFLQRIITGDETWVHQYEPESKRRSMEWRHADSPRKKKFRLDVNC</sequence>
<dbReference type="InterPro" id="IPR036397">
    <property type="entry name" value="RNaseH_sf"/>
</dbReference>
<dbReference type="EMBL" id="VXIV02000320">
    <property type="protein sequence ID" value="KAF6038988.1"/>
    <property type="molecule type" value="Genomic_DNA"/>
</dbReference>
<protein>
    <submittedName>
        <fullName evidence="1">Uncharacterized protein</fullName>
    </submittedName>
</protein>
<accession>A0A7J7KLQ7</accession>
<organism evidence="1 2">
    <name type="scientific">Bugula neritina</name>
    <name type="common">Brown bryozoan</name>
    <name type="synonym">Sertularia neritina</name>
    <dbReference type="NCBI Taxonomy" id="10212"/>
    <lineage>
        <taxon>Eukaryota</taxon>
        <taxon>Metazoa</taxon>
        <taxon>Spiralia</taxon>
        <taxon>Lophotrochozoa</taxon>
        <taxon>Bryozoa</taxon>
        <taxon>Gymnolaemata</taxon>
        <taxon>Cheilostomatida</taxon>
        <taxon>Flustrina</taxon>
        <taxon>Buguloidea</taxon>
        <taxon>Bugulidae</taxon>
        <taxon>Bugula</taxon>
    </lineage>
</organism>